<dbReference type="AlphaFoldDB" id="A0A0F9CNK7"/>
<proteinExistence type="predicted"/>
<gene>
    <name evidence="1" type="ORF">LCGC14_2300470</name>
</gene>
<accession>A0A0F9CNK7</accession>
<evidence type="ECO:0000313" key="1">
    <source>
        <dbReference type="EMBL" id="KKL50943.1"/>
    </source>
</evidence>
<name>A0A0F9CNK7_9ZZZZ</name>
<dbReference type="EMBL" id="LAZR01032421">
    <property type="protein sequence ID" value="KKL50943.1"/>
    <property type="molecule type" value="Genomic_DNA"/>
</dbReference>
<organism evidence="1">
    <name type="scientific">marine sediment metagenome</name>
    <dbReference type="NCBI Taxonomy" id="412755"/>
    <lineage>
        <taxon>unclassified sequences</taxon>
        <taxon>metagenomes</taxon>
        <taxon>ecological metagenomes</taxon>
    </lineage>
</organism>
<reference evidence="1" key="1">
    <citation type="journal article" date="2015" name="Nature">
        <title>Complex archaea that bridge the gap between prokaryotes and eukaryotes.</title>
        <authorList>
            <person name="Spang A."/>
            <person name="Saw J.H."/>
            <person name="Jorgensen S.L."/>
            <person name="Zaremba-Niedzwiedzka K."/>
            <person name="Martijn J."/>
            <person name="Lind A.E."/>
            <person name="van Eijk R."/>
            <person name="Schleper C."/>
            <person name="Guy L."/>
            <person name="Ettema T.J."/>
        </authorList>
    </citation>
    <scope>NUCLEOTIDE SEQUENCE</scope>
</reference>
<comment type="caution">
    <text evidence="1">The sequence shown here is derived from an EMBL/GenBank/DDBJ whole genome shotgun (WGS) entry which is preliminary data.</text>
</comment>
<protein>
    <submittedName>
        <fullName evidence="1">Uncharacterized protein</fullName>
    </submittedName>
</protein>
<sequence length="77" mass="8954">MKTTLTLTPVAKRELDKLPDYIRRDRLLQHLNLLPKDTRATVVVKRTGQMQPSTAFRSGEVWAACNRFNKHLEEFTT</sequence>